<protein>
    <submittedName>
        <fullName evidence="11">D-methionine transport system permease protein</fullName>
    </submittedName>
    <submittedName>
        <fullName evidence="10">Metal ABC transporter permease</fullName>
    </submittedName>
</protein>
<dbReference type="EMBL" id="FNED01000001">
    <property type="protein sequence ID" value="SDH97184.1"/>
    <property type="molecule type" value="Genomic_DNA"/>
</dbReference>
<keyword evidence="12" id="KW-1185">Reference proteome</keyword>
<dbReference type="InterPro" id="IPR035906">
    <property type="entry name" value="MetI-like_sf"/>
</dbReference>
<feature type="transmembrane region" description="Helical" evidence="8">
    <location>
        <begin position="148"/>
        <end position="170"/>
    </location>
</feature>
<keyword evidence="6 8" id="KW-1133">Transmembrane helix</keyword>
<dbReference type="InterPro" id="IPR000515">
    <property type="entry name" value="MetI-like"/>
</dbReference>
<dbReference type="CDD" id="cd06261">
    <property type="entry name" value="TM_PBP2"/>
    <property type="match status" value="1"/>
</dbReference>
<keyword evidence="7 8" id="KW-0472">Membrane</keyword>
<evidence type="ECO:0000256" key="3">
    <source>
        <dbReference type="ARBA" id="ARBA00022448"/>
    </source>
</evidence>
<feature type="transmembrane region" description="Helical" evidence="8">
    <location>
        <begin position="20"/>
        <end position="43"/>
    </location>
</feature>
<comment type="subcellular location">
    <subcellularLocation>
        <location evidence="1 8">Cell membrane</location>
        <topology evidence="1 8">Multi-pass membrane protein</topology>
    </subcellularLocation>
</comment>
<dbReference type="STRING" id="47500.AF333_23090"/>
<evidence type="ECO:0000256" key="4">
    <source>
        <dbReference type="ARBA" id="ARBA00022475"/>
    </source>
</evidence>
<dbReference type="InterPro" id="IPR051322">
    <property type="entry name" value="AA_ABC_Transporter_Permease"/>
</dbReference>
<evidence type="ECO:0000256" key="1">
    <source>
        <dbReference type="ARBA" id="ARBA00004651"/>
    </source>
</evidence>
<evidence type="ECO:0000313" key="11">
    <source>
        <dbReference type="EMBL" id="SDH97184.1"/>
    </source>
</evidence>
<reference evidence="11 13" key="2">
    <citation type="submission" date="2016-10" db="EMBL/GenBank/DDBJ databases">
        <authorList>
            <person name="de Groot N.N."/>
        </authorList>
    </citation>
    <scope>NUCLEOTIDE SEQUENCE [LARGE SCALE GENOMIC DNA]</scope>
    <source>
        <strain evidence="11 13">DSM 2895</strain>
    </source>
</reference>
<evidence type="ECO:0000256" key="6">
    <source>
        <dbReference type="ARBA" id="ARBA00022989"/>
    </source>
</evidence>
<dbReference type="SUPFAM" id="SSF161098">
    <property type="entry name" value="MetI-like"/>
    <property type="match status" value="1"/>
</dbReference>
<dbReference type="NCBIfam" id="NF008049">
    <property type="entry name" value="PRK10782.1"/>
    <property type="match status" value="1"/>
</dbReference>
<feature type="transmembrane region" description="Helical" evidence="8">
    <location>
        <begin position="85"/>
        <end position="108"/>
    </location>
</feature>
<dbReference type="Gene3D" id="1.10.3720.10">
    <property type="entry name" value="MetI-like"/>
    <property type="match status" value="1"/>
</dbReference>
<dbReference type="GeneID" id="42308013"/>
<keyword evidence="4" id="KW-1003">Cell membrane</keyword>
<dbReference type="PATRIC" id="fig|47500.12.peg.2841"/>
<dbReference type="PANTHER" id="PTHR30450">
    <property type="entry name" value="ABC TRANSPORTER PERMEASE"/>
    <property type="match status" value="1"/>
</dbReference>
<feature type="domain" description="ABC transmembrane type-1" evidence="9">
    <location>
        <begin position="16"/>
        <end position="207"/>
    </location>
</feature>
<comment type="similarity">
    <text evidence="2">Belongs to the binding-protein-dependent transport system permease family. CysTW subfamily.</text>
</comment>
<feature type="transmembrane region" description="Helical" evidence="8">
    <location>
        <begin position="190"/>
        <end position="209"/>
    </location>
</feature>
<reference evidence="10 12" key="1">
    <citation type="submission" date="2015-07" db="EMBL/GenBank/DDBJ databases">
        <title>Fjat-14205 dsm 2895.</title>
        <authorList>
            <person name="Liu B."/>
            <person name="Wang J."/>
            <person name="Zhu Y."/>
            <person name="Liu G."/>
            <person name="Chen Q."/>
            <person name="Chen Z."/>
            <person name="Lan J."/>
            <person name="Che J."/>
            <person name="Ge C."/>
            <person name="Shi H."/>
            <person name="Pan Z."/>
            <person name="Liu X."/>
        </authorList>
    </citation>
    <scope>NUCLEOTIDE SEQUENCE [LARGE SCALE GENOMIC DNA]</scope>
    <source>
        <strain evidence="10 12">DSM 2895</strain>
    </source>
</reference>
<dbReference type="Proteomes" id="UP000037269">
    <property type="component" value="Unassembled WGS sequence"/>
</dbReference>
<dbReference type="PANTHER" id="PTHR30450:SF14">
    <property type="entry name" value="TRANSPORTER, PERMEASE PROTEIN, PUTATIVE-RELATED"/>
    <property type="match status" value="1"/>
</dbReference>
<dbReference type="AlphaFoldDB" id="A0A0D1XJT9"/>
<proteinExistence type="inferred from homology"/>
<dbReference type="PROSITE" id="PS50928">
    <property type="entry name" value="ABC_TM1"/>
    <property type="match status" value="1"/>
</dbReference>
<evidence type="ECO:0000256" key="8">
    <source>
        <dbReference type="RuleBase" id="RU363032"/>
    </source>
</evidence>
<name>A0A0D1XJT9_ANEMI</name>
<dbReference type="FunFam" id="1.10.3720.10:FF:000002">
    <property type="entry name" value="D-methionine ABC transporter permease MetI"/>
    <property type="match status" value="1"/>
</dbReference>
<gene>
    <name evidence="10" type="ORF">AF333_23090</name>
    <name evidence="11" type="ORF">SAMN04487909_10187</name>
</gene>
<dbReference type="EMBL" id="LGUG01000004">
    <property type="protein sequence ID" value="KON97885.1"/>
    <property type="molecule type" value="Genomic_DNA"/>
</dbReference>
<keyword evidence="3 8" id="KW-0813">Transport</keyword>
<evidence type="ECO:0000259" key="9">
    <source>
        <dbReference type="PROSITE" id="PS50928"/>
    </source>
</evidence>
<accession>A0A0D1XJT9</accession>
<evidence type="ECO:0000313" key="10">
    <source>
        <dbReference type="EMBL" id="KON97885.1"/>
    </source>
</evidence>
<dbReference type="Proteomes" id="UP000182836">
    <property type="component" value="Unassembled WGS sequence"/>
</dbReference>
<sequence length="220" mass="24255">MFNGMDPHWDLYLPALQETLYMVGWSIFLGTIIGIPLGVLLVITRPGHIFEQPIFYQITSTIINIIRSVPFIILLFALIPFTKMLIGTFIGVEGAIVPLVVYVAPYIARLMESALLEVDPGLIEAFQAMGATRRQIIFNVMLKESRPALVLSLTIAVIGLIDATAMAGIIGAGGLGNLAYRYGFQRWETLVMVLTVIILIVLVQLLQTAGNRIARSLRKD</sequence>
<evidence type="ECO:0000256" key="7">
    <source>
        <dbReference type="ARBA" id="ARBA00023136"/>
    </source>
</evidence>
<organism evidence="10 12">
    <name type="scientific">Aneurinibacillus migulanus</name>
    <name type="common">Bacillus migulanus</name>
    <dbReference type="NCBI Taxonomy" id="47500"/>
    <lineage>
        <taxon>Bacteria</taxon>
        <taxon>Bacillati</taxon>
        <taxon>Bacillota</taxon>
        <taxon>Bacilli</taxon>
        <taxon>Bacillales</taxon>
        <taxon>Paenibacillaceae</taxon>
        <taxon>Aneurinibacillus group</taxon>
        <taxon>Aneurinibacillus</taxon>
    </lineage>
</organism>
<evidence type="ECO:0000256" key="2">
    <source>
        <dbReference type="ARBA" id="ARBA00007069"/>
    </source>
</evidence>
<dbReference type="Pfam" id="PF00528">
    <property type="entry name" value="BPD_transp_1"/>
    <property type="match status" value="1"/>
</dbReference>
<evidence type="ECO:0000313" key="13">
    <source>
        <dbReference type="Proteomes" id="UP000182836"/>
    </source>
</evidence>
<dbReference type="GO" id="GO:0005886">
    <property type="term" value="C:plasma membrane"/>
    <property type="evidence" value="ECO:0007669"/>
    <property type="project" value="UniProtKB-SubCell"/>
</dbReference>
<feature type="transmembrane region" description="Helical" evidence="8">
    <location>
        <begin position="55"/>
        <end position="79"/>
    </location>
</feature>
<dbReference type="GO" id="GO:0048473">
    <property type="term" value="P:D-methionine transmembrane transport"/>
    <property type="evidence" value="ECO:0007669"/>
    <property type="project" value="TreeGrafter"/>
</dbReference>
<keyword evidence="5 8" id="KW-0812">Transmembrane</keyword>
<evidence type="ECO:0000313" key="12">
    <source>
        <dbReference type="Proteomes" id="UP000037269"/>
    </source>
</evidence>
<dbReference type="RefSeq" id="WP_043067818.1">
    <property type="nucleotide sequence ID" value="NZ_BJOA01000026.1"/>
</dbReference>
<evidence type="ECO:0000256" key="5">
    <source>
        <dbReference type="ARBA" id="ARBA00022692"/>
    </source>
</evidence>